<evidence type="ECO:0000313" key="3">
    <source>
        <dbReference type="Proteomes" id="UP000887574"/>
    </source>
</evidence>
<keyword evidence="2" id="KW-0472">Membrane</keyword>
<feature type="transmembrane region" description="Helical" evidence="2">
    <location>
        <begin position="49"/>
        <end position="72"/>
    </location>
</feature>
<dbReference type="AlphaFoldDB" id="A0A915DBG9"/>
<name>A0A915DBG9_9BILA</name>
<feature type="transmembrane region" description="Helical" evidence="2">
    <location>
        <begin position="150"/>
        <end position="170"/>
    </location>
</feature>
<reference evidence="4" key="1">
    <citation type="submission" date="2022-11" db="UniProtKB">
        <authorList>
            <consortium name="WormBaseParasite"/>
        </authorList>
    </citation>
    <scope>IDENTIFICATION</scope>
</reference>
<feature type="region of interest" description="Disordered" evidence="1">
    <location>
        <begin position="180"/>
        <end position="208"/>
    </location>
</feature>
<sequence length="434" mass="49135">MSKKGARRNLKAEVKKNKVLIEEEKPDMLLDASIAQARKKDKTNCMEHLVFTTLILLSLLFTIGSVTAWYKYKSWSEYFQFLVKMMMAPSMFLANHVPKIFPASISVRLLHICRTKKRMVCAIRVLFTICLSILLVTLRKHEQGFTDELLTIVLFAITFACAQLSSCWVHKETVESSTVRNKRDDLNEESEETVESSTVKNKSNDLNDEERYPSIVDTLSTYLVPMDTSRRKKKIDLATKRAIIKRSSEGKSYKVLSEEFGLKKASVQSIIQNKTAILGAIDGGTEAKRARLKTGRHGNLEQALDDELLELWNGLRLQGEIGDGVELANYLNLDSDLATDGVLSLDELAEDVLTTEGNQSAADIDVDSDVEMEEAPITRLEAQRALRLVRQYVENNFANPELLRQSDALDEAFWQDGQRKKKQSSLNDFFKPLT</sequence>
<feature type="transmembrane region" description="Helical" evidence="2">
    <location>
        <begin position="78"/>
        <end position="98"/>
    </location>
</feature>
<keyword evidence="2" id="KW-1133">Transmembrane helix</keyword>
<keyword evidence="3" id="KW-1185">Reference proteome</keyword>
<proteinExistence type="predicted"/>
<keyword evidence="2" id="KW-0812">Transmembrane</keyword>
<evidence type="ECO:0000256" key="2">
    <source>
        <dbReference type="SAM" id="Phobius"/>
    </source>
</evidence>
<dbReference type="Proteomes" id="UP000887574">
    <property type="component" value="Unplaced"/>
</dbReference>
<evidence type="ECO:0000313" key="4">
    <source>
        <dbReference type="WBParaSite" id="jg18118"/>
    </source>
</evidence>
<feature type="transmembrane region" description="Helical" evidence="2">
    <location>
        <begin position="119"/>
        <end position="138"/>
    </location>
</feature>
<protein>
    <submittedName>
        <fullName evidence="4">HTH psq-type domain-containing protein</fullName>
    </submittedName>
</protein>
<evidence type="ECO:0000256" key="1">
    <source>
        <dbReference type="SAM" id="MobiDB-lite"/>
    </source>
</evidence>
<accession>A0A915DBG9</accession>
<dbReference type="WBParaSite" id="jg18118">
    <property type="protein sequence ID" value="jg18118"/>
    <property type="gene ID" value="jg18118"/>
</dbReference>
<organism evidence="3 4">
    <name type="scientific">Ditylenchus dipsaci</name>
    <dbReference type="NCBI Taxonomy" id="166011"/>
    <lineage>
        <taxon>Eukaryota</taxon>
        <taxon>Metazoa</taxon>
        <taxon>Ecdysozoa</taxon>
        <taxon>Nematoda</taxon>
        <taxon>Chromadorea</taxon>
        <taxon>Rhabditida</taxon>
        <taxon>Tylenchina</taxon>
        <taxon>Tylenchomorpha</taxon>
        <taxon>Sphaerularioidea</taxon>
        <taxon>Anguinidae</taxon>
        <taxon>Anguininae</taxon>
        <taxon>Ditylenchus</taxon>
    </lineage>
</organism>